<dbReference type="Pfam" id="PF00149">
    <property type="entry name" value="Metallophos"/>
    <property type="match status" value="1"/>
</dbReference>
<evidence type="ECO:0000256" key="3">
    <source>
        <dbReference type="SAM" id="Phobius"/>
    </source>
</evidence>
<keyword evidence="3" id="KW-1133">Transmembrane helix</keyword>
<sequence>MSRGRHRLVTFDTPSLHPKPRASSGQGRGVVVVSSKSRIGVGVLLAALVYAVVGVAPGWAQVEQRPELLGHQLYRAEFHSHTELSDGLGTPQEAYEWVRSQSNADFFSLAEHDVAFDLRNGDAYTEDWRTAASQEWRRYRQGVQDYNAAQSELVLGSGYEMTWYDGTGHLNVFNTDWLLTANSPKGGGWGTGAIMNDLPTVYARIAQDPGALAQFNHPGATGWGDFYDFNHLTPQADRHVTMFEYKTTDYHSQWVMALDNGWHLSPTYSGDEHRRAWVTGNPAITGVWTDDHSPEGLYDAMRERRTFASFDDNAELKFSANGQIMGSILPADTTELALEVATADPDGEKAATITVYGNRGEVLHTATDTDELNLTLPSRDGDYVWVQVTQADGDAIISAPIWVGKQVRDANYAPELSVSELPDNIQHGQRVELPQVSATDDSGQAPRVEVTVHTAQGEIPVTDGSFVAEGYADHFVVVKAIDAQGSTSVDLSRMTVSRDSLDADAVFRHGTGPVSVGAQPGSAGLTALTDQQITSSVAQVLPSGATDWSQAVTVPVSRTNLFERDQVAIEADNYQDSITGHTLRSHEYDVTGLAPGRYQYRLGVSETGPFTVGQGEFLVGGHENEPLYVLADLQVPGSTPEDWELFNRTLTQVREQRPGGSHLLQLGDLVDNGGRAAYWQQTQEQIWGPLDLQYAGMAGNHESYGDKELNDLLSTERNVIFNSHVNQPNNGVVGESNYSYDRGDIHVSVLNSNYSLAEQIAWLVQDVRATDKPWKVVTGHFSYYGGSHADDAGMLAARNVVSQTLEQLGVQLYLGGHDHVYKRSTIAGGELVPAEGATVTGGTTYVTLGSAGPKFYENQAFWWDDVVDDRDIQMGSVLEVTEQGLQLSTYTIDGDVVDEFTIAAVEGDWRVSSLDMTATEIKGFGVLSHPGARDSITVTVATYDHDQTTLLGSRTVEVDLDHRGTEQYVAFDQALPASPQNAVKVFVWDSPATAVPLTPAWLVRAGFTGGGTAEDPFQIRTWQDIEAISDAPGAHYQLMNDLELDDTPRTPIGAQVPFTGVFDGAGHIIKGFVPNPDQGVGLFSSNGGTIRNLAVVDADIESSRGTAGILVDHNTGTVERSWTSGRIVGESRVGGLVGDNEGVVRDYYSTADVRSLNTEAGGVVAVALGGSLTERVYATGNVTSDVRNVGGVVGYGYNETEINDSLSLNKSVTAPQWAHPVLGRVLSGNVATLTGLYAWQDGFVATSALNEEPSTSNLYGAPVAAADLEGAGFYADTLGWDMEQVWQYDEELGRPVLRVVSENAATGGPELPVNEDGKIEIATPADLALVTRHPEADFVLTADLDLSGVDDFQSLGGSVPFRGEFDGAGHTISNLTSPTGGLINLNLGYVHDLGIVDATVSRDGSNAGLVVNHNHGVIERVYGTGTVTAASRVGGLVGESTGELRDAYAVVDVSTPGTEAGGVLGLGMPASTTERIYGAGTVRSETRNVGGVVGYGYTGTTISDSMALTSSVTAPDWAHRFLGRVLSGNTATLANNWGIETAVVEVPTQTADPSPTNLMGGTATVRQARDPQFWTETLGWDLEQVWQWHDDAGRPILRSVPEEYTGEPVPPVERPDLPRDTDGAYLIGSPADLAVINEFPNEDYRLSADLDLSGESVRIAPAAGFSGDFDGAGHQITGYSSTAGGLFSLNTGTVHDVALVDASVTNTKANVGLLVDTNRGTVERSWSSGSISGGSTVGGLVGYSYGTVRDSYSTASVKATAGRQAGGLIGITGRGSTTERVYAAGEVEVVGNMNAGGVSGYSYATTTIDAAVALNPSVKASSYGNRVVARVLAGEEATLSNLYALDSVAADATTVEPDASDIGGATATREELGELLPGLGWDFSEVWQWDADLQRPTLSDTPEEQA</sequence>
<dbReference type="Gene3D" id="2.160.20.110">
    <property type="match status" value="3"/>
</dbReference>
<dbReference type="InterPro" id="IPR004843">
    <property type="entry name" value="Calcineurin-like_PHP"/>
</dbReference>
<organism evidence="6 7">
    <name type="scientific">Parenemella sanctibonifatiensis</name>
    <dbReference type="NCBI Taxonomy" id="2016505"/>
    <lineage>
        <taxon>Bacteria</taxon>
        <taxon>Bacillati</taxon>
        <taxon>Actinomycetota</taxon>
        <taxon>Actinomycetes</taxon>
        <taxon>Propionibacteriales</taxon>
        <taxon>Propionibacteriaceae</taxon>
        <taxon>Parenemella</taxon>
    </lineage>
</organism>
<dbReference type="SUPFAM" id="SSF89550">
    <property type="entry name" value="PHP domain-like"/>
    <property type="match status" value="1"/>
</dbReference>
<feature type="transmembrane region" description="Helical" evidence="3">
    <location>
        <begin position="39"/>
        <end position="60"/>
    </location>
</feature>
<feature type="domain" description="GLUG" evidence="5">
    <location>
        <begin position="1733"/>
        <end position="1757"/>
    </location>
</feature>
<evidence type="ECO:0000259" key="4">
    <source>
        <dbReference type="Pfam" id="PF00149"/>
    </source>
</evidence>
<dbReference type="PANTHER" id="PTHR22953">
    <property type="entry name" value="ACID PHOSPHATASE RELATED"/>
    <property type="match status" value="1"/>
</dbReference>
<dbReference type="Gene3D" id="3.60.21.10">
    <property type="match status" value="1"/>
</dbReference>
<reference evidence="6 7" key="1">
    <citation type="submission" date="2017-07" db="EMBL/GenBank/DDBJ databases">
        <title>Draft whole genome sequences of clinical Proprionibacteriaceae strains.</title>
        <authorList>
            <person name="Bernier A.-M."/>
            <person name="Bernard K."/>
            <person name="Domingo M.-C."/>
        </authorList>
    </citation>
    <scope>NUCLEOTIDE SEQUENCE [LARGE SCALE GENOMIC DNA]</scope>
    <source>
        <strain evidence="6 7">NML 160184</strain>
    </source>
</reference>
<feature type="region of interest" description="Disordered" evidence="2">
    <location>
        <begin position="1"/>
        <end position="28"/>
    </location>
</feature>
<dbReference type="GO" id="GO:0003993">
    <property type="term" value="F:acid phosphatase activity"/>
    <property type="evidence" value="ECO:0007669"/>
    <property type="project" value="InterPro"/>
</dbReference>
<dbReference type="Proteomes" id="UP000216533">
    <property type="component" value="Unassembled WGS sequence"/>
</dbReference>
<dbReference type="Gene3D" id="3.20.20.140">
    <property type="entry name" value="Metal-dependent hydrolases"/>
    <property type="match status" value="1"/>
</dbReference>
<dbReference type="InterPro" id="IPR011493">
    <property type="entry name" value="GLUG"/>
</dbReference>
<evidence type="ECO:0000256" key="2">
    <source>
        <dbReference type="SAM" id="MobiDB-lite"/>
    </source>
</evidence>
<keyword evidence="1" id="KW-0732">Signal</keyword>
<feature type="domain" description="Calcineurin-like phosphoesterase" evidence="4">
    <location>
        <begin position="627"/>
        <end position="821"/>
    </location>
</feature>
<proteinExistence type="predicted"/>
<protein>
    <submittedName>
        <fullName evidence="6">Metallophosphoesterase</fullName>
    </submittedName>
</protein>
<keyword evidence="3" id="KW-0472">Membrane</keyword>
<dbReference type="SUPFAM" id="SSF56300">
    <property type="entry name" value="Metallo-dependent phosphatases"/>
    <property type="match status" value="1"/>
</dbReference>
<evidence type="ECO:0000256" key="1">
    <source>
        <dbReference type="ARBA" id="ARBA00022729"/>
    </source>
</evidence>
<accession>A0A255EEE9</accession>
<dbReference type="Pfam" id="PF07581">
    <property type="entry name" value="Glug"/>
    <property type="match status" value="1"/>
</dbReference>
<dbReference type="InterPro" id="IPR029052">
    <property type="entry name" value="Metallo-depent_PP-like"/>
</dbReference>
<evidence type="ECO:0000313" key="6">
    <source>
        <dbReference type="EMBL" id="OYN86513.1"/>
    </source>
</evidence>
<evidence type="ECO:0000313" key="7">
    <source>
        <dbReference type="Proteomes" id="UP000216533"/>
    </source>
</evidence>
<dbReference type="EMBL" id="NMVI01000018">
    <property type="protein sequence ID" value="OYN86513.1"/>
    <property type="molecule type" value="Genomic_DNA"/>
</dbReference>
<name>A0A255EEE9_9ACTN</name>
<gene>
    <name evidence="6" type="ORF">CGZ92_09230</name>
</gene>
<dbReference type="PANTHER" id="PTHR22953:SF153">
    <property type="entry name" value="PURPLE ACID PHOSPHATASE"/>
    <property type="match status" value="1"/>
</dbReference>
<keyword evidence="3" id="KW-0812">Transmembrane</keyword>
<comment type="caution">
    <text evidence="6">The sequence shown here is derived from an EMBL/GenBank/DDBJ whole genome shotgun (WGS) entry which is preliminary data.</text>
</comment>
<dbReference type="InterPro" id="IPR039331">
    <property type="entry name" value="PAPs-like"/>
</dbReference>
<dbReference type="InterPro" id="IPR016195">
    <property type="entry name" value="Pol/histidinol_Pase-like"/>
</dbReference>
<evidence type="ECO:0000259" key="5">
    <source>
        <dbReference type="Pfam" id="PF07581"/>
    </source>
</evidence>